<sequence length="248" mass="27828">MGSLDESDLLLMAIPHVVLIALSAMILGTTLVKAVDRYDTWFDRHCNCQPNGTTRIASDRLANFSILMFCVYTVIVALMIWARKLSTNWLICVGLLYLADSGTLMMFGRGAQLGCSISYRTDLNQFFNGIAGGQQDMLVSVNLLMAFLRSWEATHLMETMPLWIPFLGAGLCVACGFLTFLLHILEVFGRVWFTPDAQGYHDENKFPVQLLYLCSSYVRSSLCCRLGEVRERAYSTIKMKTLPSPVHV</sequence>
<evidence type="ECO:0000313" key="3">
    <source>
        <dbReference type="Proteomes" id="UP001177023"/>
    </source>
</evidence>
<dbReference type="Proteomes" id="UP001177023">
    <property type="component" value="Unassembled WGS sequence"/>
</dbReference>
<feature type="transmembrane region" description="Helical" evidence="1">
    <location>
        <begin position="88"/>
        <end position="108"/>
    </location>
</feature>
<keyword evidence="1" id="KW-0812">Transmembrane</keyword>
<keyword evidence="3" id="KW-1185">Reference proteome</keyword>
<feature type="transmembrane region" description="Helical" evidence="1">
    <location>
        <begin position="129"/>
        <end position="151"/>
    </location>
</feature>
<protein>
    <submittedName>
        <fullName evidence="2">Uncharacterized protein</fullName>
    </submittedName>
</protein>
<dbReference type="AlphaFoldDB" id="A0AA36G2B8"/>
<feature type="non-terminal residue" evidence="2">
    <location>
        <position position="1"/>
    </location>
</feature>
<name>A0AA36G2B8_9BILA</name>
<proteinExistence type="predicted"/>
<feature type="transmembrane region" description="Helical" evidence="1">
    <location>
        <begin position="12"/>
        <end position="35"/>
    </location>
</feature>
<feature type="transmembrane region" description="Helical" evidence="1">
    <location>
        <begin position="163"/>
        <end position="185"/>
    </location>
</feature>
<organism evidence="2 3">
    <name type="scientific">Mesorhabditis spiculigera</name>
    <dbReference type="NCBI Taxonomy" id="96644"/>
    <lineage>
        <taxon>Eukaryota</taxon>
        <taxon>Metazoa</taxon>
        <taxon>Ecdysozoa</taxon>
        <taxon>Nematoda</taxon>
        <taxon>Chromadorea</taxon>
        <taxon>Rhabditida</taxon>
        <taxon>Rhabditina</taxon>
        <taxon>Rhabditomorpha</taxon>
        <taxon>Rhabditoidea</taxon>
        <taxon>Rhabditidae</taxon>
        <taxon>Mesorhabditinae</taxon>
        <taxon>Mesorhabditis</taxon>
    </lineage>
</organism>
<evidence type="ECO:0000313" key="2">
    <source>
        <dbReference type="EMBL" id="CAJ0576947.1"/>
    </source>
</evidence>
<keyword evidence="1" id="KW-1133">Transmembrane helix</keyword>
<gene>
    <name evidence="2" type="ORF">MSPICULIGERA_LOCUS15228</name>
</gene>
<evidence type="ECO:0000256" key="1">
    <source>
        <dbReference type="SAM" id="Phobius"/>
    </source>
</evidence>
<feature type="transmembrane region" description="Helical" evidence="1">
    <location>
        <begin position="61"/>
        <end position="82"/>
    </location>
</feature>
<comment type="caution">
    <text evidence="2">The sequence shown here is derived from an EMBL/GenBank/DDBJ whole genome shotgun (WGS) entry which is preliminary data.</text>
</comment>
<keyword evidence="1" id="KW-0472">Membrane</keyword>
<reference evidence="2" key="1">
    <citation type="submission" date="2023-06" db="EMBL/GenBank/DDBJ databases">
        <authorList>
            <person name="Delattre M."/>
        </authorList>
    </citation>
    <scope>NUCLEOTIDE SEQUENCE</scope>
    <source>
        <strain evidence="2">AF72</strain>
    </source>
</reference>
<dbReference type="EMBL" id="CATQJA010002647">
    <property type="protein sequence ID" value="CAJ0576947.1"/>
    <property type="molecule type" value="Genomic_DNA"/>
</dbReference>
<accession>A0AA36G2B8</accession>